<evidence type="ECO:0000256" key="1">
    <source>
        <dbReference type="SAM" id="MobiDB-lite"/>
    </source>
</evidence>
<dbReference type="AlphaFoldDB" id="A0A8T4GGK6"/>
<proteinExistence type="predicted"/>
<dbReference type="EMBL" id="JAGGKQ010000018">
    <property type="protein sequence ID" value="MBP1923283.1"/>
    <property type="molecule type" value="Genomic_DNA"/>
</dbReference>
<feature type="region of interest" description="Disordered" evidence="1">
    <location>
        <begin position="1"/>
        <end position="30"/>
    </location>
</feature>
<dbReference type="OrthoDB" id="199137at2157"/>
<reference evidence="3" key="1">
    <citation type="submission" date="2021-03" db="EMBL/GenBank/DDBJ databases">
        <title>Genomic Encyclopedia of Type Strains, Phase IV (KMG-IV): sequencing the most valuable type-strain genomes for metagenomic binning, comparative biology and taxonomic classification.</title>
        <authorList>
            <person name="Goeker M."/>
        </authorList>
    </citation>
    <scope>NUCLEOTIDE SEQUENCE</scope>
    <source>
        <strain evidence="3">DSM 23564</strain>
    </source>
</reference>
<dbReference type="InterPro" id="IPR040624">
    <property type="entry name" value="HalOD1"/>
</dbReference>
<accession>A0A8T4GGK6</accession>
<feature type="compositionally biased region" description="Basic and acidic residues" evidence="1">
    <location>
        <begin position="1"/>
        <end position="18"/>
    </location>
</feature>
<evidence type="ECO:0000313" key="3">
    <source>
        <dbReference type="EMBL" id="MBP1923283.1"/>
    </source>
</evidence>
<dbReference type="Proteomes" id="UP000823588">
    <property type="component" value="Unassembled WGS sequence"/>
</dbReference>
<dbReference type="Pfam" id="PF18545">
    <property type="entry name" value="HalOD1"/>
    <property type="match status" value="1"/>
</dbReference>
<evidence type="ECO:0000259" key="2">
    <source>
        <dbReference type="Pfam" id="PF18545"/>
    </source>
</evidence>
<dbReference type="RefSeq" id="WP_209486120.1">
    <property type="nucleotide sequence ID" value="NZ_JAGGKQ010000018.1"/>
</dbReference>
<feature type="domain" description="Halobacterial output" evidence="2">
    <location>
        <begin position="51"/>
        <end position="118"/>
    </location>
</feature>
<evidence type="ECO:0000313" key="4">
    <source>
        <dbReference type="Proteomes" id="UP000823588"/>
    </source>
</evidence>
<keyword evidence="4" id="KW-1185">Reference proteome</keyword>
<organism evidence="3 4">
    <name type="scientific">Halorubrum alkaliphilum</name>
    <dbReference type="NCBI Taxonomy" id="261290"/>
    <lineage>
        <taxon>Archaea</taxon>
        <taxon>Methanobacteriati</taxon>
        <taxon>Methanobacteriota</taxon>
        <taxon>Stenosarchaea group</taxon>
        <taxon>Halobacteria</taxon>
        <taxon>Halobacteriales</taxon>
        <taxon>Haloferacaceae</taxon>
        <taxon>Halorubrum</taxon>
    </lineage>
</organism>
<protein>
    <recommendedName>
        <fullName evidence="2">Halobacterial output domain-containing protein</fullName>
    </recommendedName>
</protein>
<name>A0A8T4GGK6_9EURY</name>
<sequence length="121" mass="13319">MEHAPTDDDEPQTERTEPLETASGWDLTDTPFIDELEEQEGFYRVKYDSGQATPSFVIITIVSKVTGIDPLDLDQLYDSIDGDALDALCTADCYSVTQVTFQYNECEITIGTDGIVEVVAG</sequence>
<comment type="caution">
    <text evidence="3">The sequence shown here is derived from an EMBL/GenBank/DDBJ whole genome shotgun (WGS) entry which is preliminary data.</text>
</comment>
<gene>
    <name evidence="3" type="ORF">J2751_002322</name>
</gene>